<evidence type="ECO:0000313" key="2">
    <source>
        <dbReference type="Proteomes" id="UP000557717"/>
    </source>
</evidence>
<comment type="caution">
    <text evidence="1">The sequence shown here is derived from an EMBL/GenBank/DDBJ whole genome shotgun (WGS) entry which is preliminary data.</text>
</comment>
<protein>
    <submittedName>
        <fullName evidence="1">Uncharacterized protein</fullName>
    </submittedName>
</protein>
<dbReference type="RefSeq" id="WP_184019834.1">
    <property type="nucleotide sequence ID" value="NZ_JACHFD010000014.1"/>
</dbReference>
<keyword evidence="2" id="KW-1185">Reference proteome</keyword>
<name>A0A840V2W6_9BACT</name>
<dbReference type="AlphaFoldDB" id="A0A840V2W6"/>
<proteinExistence type="predicted"/>
<organism evidence="1 2">
    <name type="scientific">Haloferula luteola</name>
    <dbReference type="NCBI Taxonomy" id="595692"/>
    <lineage>
        <taxon>Bacteria</taxon>
        <taxon>Pseudomonadati</taxon>
        <taxon>Verrucomicrobiota</taxon>
        <taxon>Verrucomicrobiia</taxon>
        <taxon>Verrucomicrobiales</taxon>
        <taxon>Verrucomicrobiaceae</taxon>
        <taxon>Haloferula</taxon>
    </lineage>
</organism>
<reference evidence="1 2" key="1">
    <citation type="submission" date="2020-08" db="EMBL/GenBank/DDBJ databases">
        <title>Genomic Encyclopedia of Type Strains, Phase IV (KMG-IV): sequencing the most valuable type-strain genomes for metagenomic binning, comparative biology and taxonomic classification.</title>
        <authorList>
            <person name="Goeker M."/>
        </authorList>
    </citation>
    <scope>NUCLEOTIDE SEQUENCE [LARGE SCALE GENOMIC DNA]</scope>
    <source>
        <strain evidence="1 2">YC6886</strain>
    </source>
</reference>
<accession>A0A840V2W6</accession>
<evidence type="ECO:0000313" key="1">
    <source>
        <dbReference type="EMBL" id="MBB5352637.1"/>
    </source>
</evidence>
<gene>
    <name evidence="1" type="ORF">HNR46_002885</name>
</gene>
<sequence length="408" mass="45783">MSHPIRRAPATRYAVALLTCLLGILLLSLAINLVVDPFRILASPLQSSKLDAYREIESQLRTGKCGLIRSAEHIGIALIGSSRVMTAWDPDLPDWQRNDVYNLAASGSFFYENVAVFDELLRHHQPEAVFFGIDPGDLTSDFDTRRLADFASSPLADGGFDLERELRYAVGISTLTESLRTLRRASRHESPKFTPRGLHRLGPEWFSTDQRQLLAALLNRRRPQAFPESLESGARLLPDKARLLHHLVETSHQRGIRLILVLHPSHFLTRLPPSGATPITVPRENEAILQLVRHADGKFPQQLPTPVWDFQGPLAWNCDPMPLGAGERMEHWLDFGHYTPEVGRTILARISGWPILSAEGQNYGTPLTLASLPVWRENYLRDAQSYLDGPGGRDLAWRQSLLHAAARH</sequence>
<dbReference type="EMBL" id="JACHFD010000014">
    <property type="protein sequence ID" value="MBB5352637.1"/>
    <property type="molecule type" value="Genomic_DNA"/>
</dbReference>
<dbReference type="Proteomes" id="UP000557717">
    <property type="component" value="Unassembled WGS sequence"/>
</dbReference>